<evidence type="ECO:0000313" key="2">
    <source>
        <dbReference type="Proteomes" id="UP000790709"/>
    </source>
</evidence>
<gene>
    <name evidence="1" type="ORF">BV22DRAFT_106812</name>
</gene>
<evidence type="ECO:0000313" key="1">
    <source>
        <dbReference type="EMBL" id="KAH7929742.1"/>
    </source>
</evidence>
<keyword evidence="2" id="KW-1185">Reference proteome</keyword>
<dbReference type="EMBL" id="MU266338">
    <property type="protein sequence ID" value="KAH7929742.1"/>
    <property type="molecule type" value="Genomic_DNA"/>
</dbReference>
<accession>A0ACB8BW96</accession>
<sequence>MATSIPAGFRVLPLPIVQLSLAAVLKCGQSFRWSIYPLAHATTPSSPTHEYRLCLRDRVVCLRQSPDSLFYRSVFPEEHLPPVQETLREAETLTWLRDYFQLDVDLVELYDQWSERDIVFRKLRSRFSGIRMLRQDPWENLISFICSSNNNIARITKMVHALCKHYSPPLLSLPLPSPSVADRILTDGDPIMYHPFPSAPVLAASGVSSTLRTLGFGYRADFIQRTASMLVDMYGTKVFENSLPASEAWLLSLREQTTAQAREELLKFVGVGRKVADCILLMSLDKKEVIPVDTHVHQIAVKHYGLRAASGSKTKTAMTPKLYEEVSSKLFGIWGDYAGWTHSVLFTADLKSFSSYGLPSPSTEAQTDGPVLPTPPIAPSPSPSKRKRKELLQSSPGILTPMGVVTVTEAVSEHMDGEANLADRVKRRRRTAAVANRIT</sequence>
<comment type="caution">
    <text evidence="1">The sequence shown here is derived from an EMBL/GenBank/DDBJ whole genome shotgun (WGS) entry which is preliminary data.</text>
</comment>
<proteinExistence type="predicted"/>
<protein>
    <submittedName>
        <fullName evidence="1">DNA glycosylase</fullName>
    </submittedName>
</protein>
<dbReference type="Proteomes" id="UP000790709">
    <property type="component" value="Unassembled WGS sequence"/>
</dbReference>
<reference evidence="1" key="1">
    <citation type="journal article" date="2021" name="New Phytol.">
        <title>Evolutionary innovations through gain and loss of genes in the ectomycorrhizal Boletales.</title>
        <authorList>
            <person name="Wu G."/>
            <person name="Miyauchi S."/>
            <person name="Morin E."/>
            <person name="Kuo A."/>
            <person name="Drula E."/>
            <person name="Varga T."/>
            <person name="Kohler A."/>
            <person name="Feng B."/>
            <person name="Cao Y."/>
            <person name="Lipzen A."/>
            <person name="Daum C."/>
            <person name="Hundley H."/>
            <person name="Pangilinan J."/>
            <person name="Johnson J."/>
            <person name="Barry K."/>
            <person name="LaButti K."/>
            <person name="Ng V."/>
            <person name="Ahrendt S."/>
            <person name="Min B."/>
            <person name="Choi I.G."/>
            <person name="Park H."/>
            <person name="Plett J.M."/>
            <person name="Magnuson J."/>
            <person name="Spatafora J.W."/>
            <person name="Nagy L.G."/>
            <person name="Henrissat B."/>
            <person name="Grigoriev I.V."/>
            <person name="Yang Z.L."/>
            <person name="Xu J."/>
            <person name="Martin F.M."/>
        </authorList>
    </citation>
    <scope>NUCLEOTIDE SEQUENCE</scope>
    <source>
        <strain evidence="1">KUC20120723A-06</strain>
    </source>
</reference>
<organism evidence="1 2">
    <name type="scientific">Leucogyrophana mollusca</name>
    <dbReference type="NCBI Taxonomy" id="85980"/>
    <lineage>
        <taxon>Eukaryota</taxon>
        <taxon>Fungi</taxon>
        <taxon>Dikarya</taxon>
        <taxon>Basidiomycota</taxon>
        <taxon>Agaricomycotina</taxon>
        <taxon>Agaricomycetes</taxon>
        <taxon>Agaricomycetidae</taxon>
        <taxon>Boletales</taxon>
        <taxon>Boletales incertae sedis</taxon>
        <taxon>Leucogyrophana</taxon>
    </lineage>
</organism>
<name>A0ACB8BW96_9AGAM</name>